<feature type="region of interest" description="Disordered" evidence="1">
    <location>
        <begin position="62"/>
        <end position="83"/>
    </location>
</feature>
<feature type="chain" id="PRO_5041728122" evidence="2">
    <location>
        <begin position="35"/>
        <end position="83"/>
    </location>
</feature>
<reference evidence="3" key="1">
    <citation type="submission" date="2023-07" db="EMBL/GenBank/DDBJ databases">
        <title>draft genome sequence of fig (Ficus carica).</title>
        <authorList>
            <person name="Takahashi T."/>
            <person name="Nishimura K."/>
        </authorList>
    </citation>
    <scope>NUCLEOTIDE SEQUENCE</scope>
</reference>
<gene>
    <name evidence="3" type="ORF">TIFTF001_001882</name>
</gene>
<dbReference type="AlphaFoldDB" id="A0AA88CN55"/>
<evidence type="ECO:0000256" key="2">
    <source>
        <dbReference type="SAM" id="SignalP"/>
    </source>
</evidence>
<evidence type="ECO:0000256" key="1">
    <source>
        <dbReference type="SAM" id="MobiDB-lite"/>
    </source>
</evidence>
<name>A0AA88CN55_FICCA</name>
<sequence>MGCKIQSKNSMIYFLVVVLVIVFSLLASSSSSQARPLFQAKELVKLRTETSRQMSREDLAAMLPKGTPVPPSGPSLGINYISK</sequence>
<dbReference type="Proteomes" id="UP001187192">
    <property type="component" value="Unassembled WGS sequence"/>
</dbReference>
<keyword evidence="2" id="KW-0732">Signal</keyword>
<organism evidence="3 4">
    <name type="scientific">Ficus carica</name>
    <name type="common">Common fig</name>
    <dbReference type="NCBI Taxonomy" id="3494"/>
    <lineage>
        <taxon>Eukaryota</taxon>
        <taxon>Viridiplantae</taxon>
        <taxon>Streptophyta</taxon>
        <taxon>Embryophyta</taxon>
        <taxon>Tracheophyta</taxon>
        <taxon>Spermatophyta</taxon>
        <taxon>Magnoliopsida</taxon>
        <taxon>eudicotyledons</taxon>
        <taxon>Gunneridae</taxon>
        <taxon>Pentapetalae</taxon>
        <taxon>rosids</taxon>
        <taxon>fabids</taxon>
        <taxon>Rosales</taxon>
        <taxon>Moraceae</taxon>
        <taxon>Ficeae</taxon>
        <taxon>Ficus</taxon>
    </lineage>
</organism>
<evidence type="ECO:0000313" key="3">
    <source>
        <dbReference type="EMBL" id="GMN28013.1"/>
    </source>
</evidence>
<feature type="signal peptide" evidence="2">
    <location>
        <begin position="1"/>
        <end position="34"/>
    </location>
</feature>
<dbReference type="EMBL" id="BTGU01000002">
    <property type="protein sequence ID" value="GMN28013.1"/>
    <property type="molecule type" value="Genomic_DNA"/>
</dbReference>
<keyword evidence="4" id="KW-1185">Reference proteome</keyword>
<proteinExistence type="predicted"/>
<accession>A0AA88CN55</accession>
<protein>
    <submittedName>
        <fullName evidence="3">Uncharacterized protein</fullName>
    </submittedName>
</protein>
<comment type="caution">
    <text evidence="3">The sequence shown here is derived from an EMBL/GenBank/DDBJ whole genome shotgun (WGS) entry which is preliminary data.</text>
</comment>
<evidence type="ECO:0000313" key="4">
    <source>
        <dbReference type="Proteomes" id="UP001187192"/>
    </source>
</evidence>